<dbReference type="OrthoDB" id="684536at2759"/>
<proteinExistence type="inferred from homology"/>
<gene>
    <name evidence="2" type="ORF">Acr_08g0011670</name>
</gene>
<accession>A0A7J0F244</accession>
<dbReference type="EMBL" id="BJWL01000008">
    <property type="protein sequence ID" value="GFY92771.1"/>
    <property type="molecule type" value="Genomic_DNA"/>
</dbReference>
<keyword evidence="3" id="KW-1185">Reference proteome</keyword>
<protein>
    <submittedName>
        <fullName evidence="2">Uncharacterized protein</fullName>
    </submittedName>
</protein>
<evidence type="ECO:0000313" key="3">
    <source>
        <dbReference type="Proteomes" id="UP000585474"/>
    </source>
</evidence>
<reference evidence="2 3" key="1">
    <citation type="submission" date="2019-07" db="EMBL/GenBank/DDBJ databases">
        <title>De Novo Assembly of kiwifruit Actinidia rufa.</title>
        <authorList>
            <person name="Sugita-Konishi S."/>
            <person name="Sato K."/>
            <person name="Mori E."/>
            <person name="Abe Y."/>
            <person name="Kisaki G."/>
            <person name="Hamano K."/>
            <person name="Suezawa K."/>
            <person name="Otani M."/>
            <person name="Fukuda T."/>
            <person name="Manabe T."/>
            <person name="Gomi K."/>
            <person name="Tabuchi M."/>
            <person name="Akimitsu K."/>
            <person name="Kataoka I."/>
        </authorList>
    </citation>
    <scope>NUCLEOTIDE SEQUENCE [LARGE SCALE GENOMIC DNA]</scope>
    <source>
        <strain evidence="3">cv. Fuchu</strain>
    </source>
</reference>
<comment type="caution">
    <text evidence="2">The sequence shown here is derived from an EMBL/GenBank/DDBJ whole genome shotgun (WGS) entry which is preliminary data.</text>
</comment>
<dbReference type="AlphaFoldDB" id="A0A7J0F244"/>
<dbReference type="GO" id="GO:0010150">
    <property type="term" value="P:leaf senescence"/>
    <property type="evidence" value="ECO:0007669"/>
    <property type="project" value="UniProtKB-ARBA"/>
</dbReference>
<evidence type="ECO:0000256" key="1">
    <source>
        <dbReference type="ARBA" id="ARBA00034773"/>
    </source>
</evidence>
<name>A0A7J0F244_9ERIC</name>
<dbReference type="Proteomes" id="UP000585474">
    <property type="component" value="Unassembled WGS sequence"/>
</dbReference>
<sequence>MTVLVVPRKVWNGKLAALEYGDGDEDDNEMLTPHEIVVRGSTILPKTIFSVLEGVGRRL</sequence>
<organism evidence="2 3">
    <name type="scientific">Actinidia rufa</name>
    <dbReference type="NCBI Taxonomy" id="165716"/>
    <lineage>
        <taxon>Eukaryota</taxon>
        <taxon>Viridiplantae</taxon>
        <taxon>Streptophyta</taxon>
        <taxon>Embryophyta</taxon>
        <taxon>Tracheophyta</taxon>
        <taxon>Spermatophyta</taxon>
        <taxon>Magnoliopsida</taxon>
        <taxon>eudicotyledons</taxon>
        <taxon>Gunneridae</taxon>
        <taxon>Pentapetalae</taxon>
        <taxon>asterids</taxon>
        <taxon>Ericales</taxon>
        <taxon>Actinidiaceae</taxon>
        <taxon>Actinidia</taxon>
    </lineage>
</organism>
<comment type="similarity">
    <text evidence="1">Belongs to the senescence regulator S40 family.</text>
</comment>
<dbReference type="InterPro" id="IPR007608">
    <property type="entry name" value="Senescence_reg_S40"/>
</dbReference>
<evidence type="ECO:0000313" key="2">
    <source>
        <dbReference type="EMBL" id="GFY92771.1"/>
    </source>
</evidence>
<dbReference type="Pfam" id="PF04520">
    <property type="entry name" value="Senescence_reg"/>
    <property type="match status" value="1"/>
</dbReference>